<accession>A0A0G0C9M2</accession>
<evidence type="ECO:0000259" key="3">
    <source>
        <dbReference type="Pfam" id="PF13439"/>
    </source>
</evidence>
<dbReference type="PATRIC" id="fig|1619097.3.peg.93"/>
<dbReference type="Proteomes" id="UP000034816">
    <property type="component" value="Unassembled WGS sequence"/>
</dbReference>
<proteinExistence type="predicted"/>
<dbReference type="Gene3D" id="3.40.50.2000">
    <property type="entry name" value="Glycogen Phosphorylase B"/>
    <property type="match status" value="2"/>
</dbReference>
<evidence type="ECO:0000313" key="5">
    <source>
        <dbReference type="Proteomes" id="UP000034816"/>
    </source>
</evidence>
<dbReference type="PANTHER" id="PTHR46401">
    <property type="entry name" value="GLYCOSYLTRANSFERASE WBBK-RELATED"/>
    <property type="match status" value="1"/>
</dbReference>
<feature type="domain" description="Glycosyl transferase family 1" evidence="2">
    <location>
        <begin position="220"/>
        <end position="374"/>
    </location>
</feature>
<reference evidence="4 5" key="1">
    <citation type="journal article" date="2015" name="Nature">
        <title>rRNA introns, odd ribosomes, and small enigmatic genomes across a large radiation of phyla.</title>
        <authorList>
            <person name="Brown C.T."/>
            <person name="Hug L.A."/>
            <person name="Thomas B.C."/>
            <person name="Sharon I."/>
            <person name="Castelle C.J."/>
            <person name="Singh A."/>
            <person name="Wilkins M.J."/>
            <person name="Williams K.H."/>
            <person name="Banfield J.F."/>
        </authorList>
    </citation>
    <scope>NUCLEOTIDE SEQUENCE [LARGE SCALE GENOMIC DNA]</scope>
</reference>
<name>A0A0G0C9M2_9BACT</name>
<dbReference type="GO" id="GO:0016757">
    <property type="term" value="F:glycosyltransferase activity"/>
    <property type="evidence" value="ECO:0007669"/>
    <property type="project" value="InterPro"/>
</dbReference>
<dbReference type="InterPro" id="IPR001296">
    <property type="entry name" value="Glyco_trans_1"/>
</dbReference>
<sequence>MSPRKKKRNIPEETLKVAVVAEPLFKHGGAEVHLRYIIKAFPNCEVYTAYYDKKFVKEFFGDIKIHHSFMQYLPKKFELRQLYLLFQPWAYRSFKLKGYEAIVSLSIAFAKFAHAKGVKHVDLCMTPPKFLWEKEGRSIKNENQFKGMNRFLFRFYSFFMDTFLEKLWQKWDKQAAQKCDKIVANSKVVEKRIKKYYGLESHVIYPPVEVKMIQSYKKMNRKENWFLYMGRVETYKGVDLAIKACAMADVPLKIGGTGDHLEQMQKLVKGMNAKGLIKFLGYISDEEKINLLSRSRALIFPVRNEDFGIIPVEANAAGTPVIAYREGGVLETISEENPKTGVFFDKYDVETLAETIKNFKDSSYDPDNCRKQADNFATEIFMYKLRNYVKE</sequence>
<dbReference type="Pfam" id="PF13439">
    <property type="entry name" value="Glyco_transf_4"/>
    <property type="match status" value="1"/>
</dbReference>
<evidence type="ECO:0000256" key="1">
    <source>
        <dbReference type="ARBA" id="ARBA00022679"/>
    </source>
</evidence>
<protein>
    <submittedName>
        <fullName evidence="4">Glycosyl transferase group 1</fullName>
    </submittedName>
</protein>
<dbReference type="SUPFAM" id="SSF53756">
    <property type="entry name" value="UDP-Glycosyltransferase/glycogen phosphorylase"/>
    <property type="match status" value="1"/>
</dbReference>
<dbReference type="InterPro" id="IPR028098">
    <property type="entry name" value="Glyco_trans_4-like_N"/>
</dbReference>
<dbReference type="AlphaFoldDB" id="A0A0G0C9M2"/>
<evidence type="ECO:0000259" key="2">
    <source>
        <dbReference type="Pfam" id="PF00534"/>
    </source>
</evidence>
<keyword evidence="1 4" id="KW-0808">Transferase</keyword>
<gene>
    <name evidence="4" type="ORF">UR73_C0007G0003</name>
</gene>
<comment type="caution">
    <text evidence="4">The sequence shown here is derived from an EMBL/GenBank/DDBJ whole genome shotgun (WGS) entry which is preliminary data.</text>
</comment>
<dbReference type="Pfam" id="PF00534">
    <property type="entry name" value="Glycos_transf_1"/>
    <property type="match status" value="1"/>
</dbReference>
<organism evidence="4 5">
    <name type="scientific">candidate division WS6 bacterium GW2011_GWF1_35_23</name>
    <dbReference type="NCBI Taxonomy" id="1619097"/>
    <lineage>
        <taxon>Bacteria</taxon>
        <taxon>Candidatus Dojkabacteria</taxon>
    </lineage>
</organism>
<evidence type="ECO:0000313" key="4">
    <source>
        <dbReference type="EMBL" id="KKP77918.1"/>
    </source>
</evidence>
<dbReference type="PANTHER" id="PTHR46401:SF2">
    <property type="entry name" value="GLYCOSYLTRANSFERASE WBBK-RELATED"/>
    <property type="match status" value="1"/>
</dbReference>
<dbReference type="EMBL" id="LBQH01000007">
    <property type="protein sequence ID" value="KKP77918.1"/>
    <property type="molecule type" value="Genomic_DNA"/>
</dbReference>
<feature type="domain" description="Glycosyltransferase subfamily 4-like N-terminal" evidence="3">
    <location>
        <begin position="28"/>
        <end position="210"/>
    </location>
</feature>